<feature type="active site" description="Proton acceptor" evidence="2">
    <location>
        <position position="106"/>
    </location>
</feature>
<comment type="caution">
    <text evidence="3">The sequence shown here is derived from an EMBL/GenBank/DDBJ whole genome shotgun (WGS) entry which is preliminary data.</text>
</comment>
<dbReference type="RefSeq" id="WP_314016915.1">
    <property type="nucleotide sequence ID" value="NZ_JAVTTP010000002.1"/>
</dbReference>
<name>A0ABU3LA13_9FLAO</name>
<dbReference type="EMBL" id="JAVTTP010000002">
    <property type="protein sequence ID" value="MDT7830512.1"/>
    <property type="molecule type" value="Genomic_DNA"/>
</dbReference>
<gene>
    <name evidence="2 3" type="primary">rpiA</name>
    <name evidence="3" type="ORF">RQM65_17720</name>
</gene>
<organism evidence="3 4">
    <name type="scientific">Pricia mediterranea</name>
    <dbReference type="NCBI Taxonomy" id="3076079"/>
    <lineage>
        <taxon>Bacteria</taxon>
        <taxon>Pseudomonadati</taxon>
        <taxon>Bacteroidota</taxon>
        <taxon>Flavobacteriia</taxon>
        <taxon>Flavobacteriales</taxon>
        <taxon>Flavobacteriaceae</taxon>
        <taxon>Pricia</taxon>
    </lineage>
</organism>
<dbReference type="Proteomes" id="UP001250656">
    <property type="component" value="Unassembled WGS sequence"/>
</dbReference>
<reference evidence="3 4" key="1">
    <citation type="submission" date="2023-09" db="EMBL/GenBank/DDBJ databases">
        <title>Novel taxa isolated from Blanes Bay.</title>
        <authorList>
            <person name="Rey-Velasco X."/>
            <person name="Lucena T."/>
        </authorList>
    </citation>
    <scope>NUCLEOTIDE SEQUENCE [LARGE SCALE GENOMIC DNA]</scope>
    <source>
        <strain evidence="3 4">S334</strain>
    </source>
</reference>
<evidence type="ECO:0000313" key="3">
    <source>
        <dbReference type="EMBL" id="MDT7830512.1"/>
    </source>
</evidence>
<dbReference type="NCBIfam" id="TIGR00021">
    <property type="entry name" value="rpiA"/>
    <property type="match status" value="1"/>
</dbReference>
<dbReference type="EC" id="5.3.1.6" evidence="2"/>
<dbReference type="HAMAP" id="MF_00170">
    <property type="entry name" value="Rib_5P_isom_A"/>
    <property type="match status" value="1"/>
</dbReference>
<dbReference type="Pfam" id="PF06026">
    <property type="entry name" value="Rib_5-P_isom_A"/>
    <property type="match status" value="1"/>
</dbReference>
<evidence type="ECO:0000256" key="1">
    <source>
        <dbReference type="ARBA" id="ARBA00023235"/>
    </source>
</evidence>
<dbReference type="SUPFAM" id="SSF100950">
    <property type="entry name" value="NagB/RpiA/CoA transferase-like"/>
    <property type="match status" value="1"/>
</dbReference>
<dbReference type="InterPro" id="IPR004788">
    <property type="entry name" value="Ribose5P_isomerase_type_A"/>
</dbReference>
<dbReference type="InterPro" id="IPR020672">
    <property type="entry name" value="Ribose5P_isomerase_typA_subgr"/>
</dbReference>
<dbReference type="PANTHER" id="PTHR11934">
    <property type="entry name" value="RIBOSE-5-PHOSPHATE ISOMERASE"/>
    <property type="match status" value="1"/>
</dbReference>
<feature type="binding site" evidence="2">
    <location>
        <begin position="97"/>
        <end position="100"/>
    </location>
    <ligand>
        <name>substrate</name>
    </ligand>
</feature>
<feature type="binding site" evidence="2">
    <location>
        <begin position="84"/>
        <end position="87"/>
    </location>
    <ligand>
        <name>substrate</name>
    </ligand>
</feature>
<dbReference type="PANTHER" id="PTHR11934:SF0">
    <property type="entry name" value="RIBOSE-5-PHOSPHATE ISOMERASE"/>
    <property type="match status" value="1"/>
</dbReference>
<dbReference type="CDD" id="cd01398">
    <property type="entry name" value="RPI_A"/>
    <property type="match status" value="1"/>
</dbReference>
<dbReference type="NCBIfam" id="NF001924">
    <property type="entry name" value="PRK00702.1"/>
    <property type="match status" value="1"/>
</dbReference>
<comment type="subunit">
    <text evidence="2">Homodimer.</text>
</comment>
<sequence>MDADIEKKAAAAKSLDWIRDGMLVGLGSGSTAAHMIRELGKKVADGGLTIKAVPSSDETAELAQNAGIQLLTLEEAGTLDVNIDGADEFDAKLQLIKGGGGAHLREKIVAHNSKFNIVIADSGKQVERLGKFKLPLETIPFATKNIMTELDGMGLSPVLRKKGDDVYRTDEQNYIVDIDVFEQNDLVALNHRLIQIPGVVETGLFLDTTDVIIMGKGEDTVIFEK</sequence>
<protein>
    <recommendedName>
        <fullName evidence="2">Ribose-5-phosphate isomerase A</fullName>
        <ecNumber evidence="2">5.3.1.6</ecNumber>
    </recommendedName>
    <alternativeName>
        <fullName evidence="2">Phosphoriboisomerase A</fullName>
        <shortName evidence="2">PRI</shortName>
    </alternativeName>
</protein>
<accession>A0ABU3LA13</accession>
<comment type="catalytic activity">
    <reaction evidence="2">
        <text>aldehydo-D-ribose 5-phosphate = D-ribulose 5-phosphate</text>
        <dbReference type="Rhea" id="RHEA:14657"/>
        <dbReference type="ChEBI" id="CHEBI:58121"/>
        <dbReference type="ChEBI" id="CHEBI:58273"/>
        <dbReference type="EC" id="5.3.1.6"/>
    </reaction>
</comment>
<evidence type="ECO:0000313" key="4">
    <source>
        <dbReference type="Proteomes" id="UP001250656"/>
    </source>
</evidence>
<comment type="pathway">
    <text evidence="2">Carbohydrate degradation; pentose phosphate pathway; D-ribose 5-phosphate from D-ribulose 5-phosphate (non-oxidative stage): step 1/1.</text>
</comment>
<evidence type="ECO:0000256" key="2">
    <source>
        <dbReference type="HAMAP-Rule" id="MF_00170"/>
    </source>
</evidence>
<comment type="function">
    <text evidence="2">Catalyzes the reversible conversion of ribose-5-phosphate to ribulose 5-phosphate.</text>
</comment>
<dbReference type="SUPFAM" id="SSF75445">
    <property type="entry name" value="D-ribose-5-phosphate isomerase (RpiA), lid domain"/>
    <property type="match status" value="1"/>
</dbReference>
<dbReference type="Gene3D" id="3.40.50.1360">
    <property type="match status" value="1"/>
</dbReference>
<keyword evidence="4" id="KW-1185">Reference proteome</keyword>
<keyword evidence="1 2" id="KW-0413">Isomerase</keyword>
<comment type="similarity">
    <text evidence="2">Belongs to the ribose 5-phosphate isomerase family.</text>
</comment>
<proteinExistence type="inferred from homology"/>
<dbReference type="InterPro" id="IPR037171">
    <property type="entry name" value="NagB/RpiA_transferase-like"/>
</dbReference>
<dbReference type="GO" id="GO:0004751">
    <property type="term" value="F:ribose-5-phosphate isomerase activity"/>
    <property type="evidence" value="ECO:0007669"/>
    <property type="project" value="UniProtKB-EC"/>
</dbReference>
<feature type="binding site" evidence="2">
    <location>
        <begin position="28"/>
        <end position="31"/>
    </location>
    <ligand>
        <name>substrate</name>
    </ligand>
</feature>
<feature type="binding site" evidence="2">
    <location>
        <position position="124"/>
    </location>
    <ligand>
        <name>substrate</name>
    </ligand>
</feature>
<dbReference type="Gene3D" id="3.30.70.260">
    <property type="match status" value="1"/>
</dbReference>